<accession>A0A8A4V1D5</accession>
<evidence type="ECO:0000313" key="2">
    <source>
        <dbReference type="EMBL" id="QTD66362.1"/>
    </source>
</evidence>
<sequence length="72" mass="8303">MHDLIQDLINLAQVLTPIILGVLTWNLNSKKTKHDSLADDNDRIVKENKRLTKLNAEKDEKINNLLKERNGK</sequence>
<dbReference type="RefSeq" id="WP_207991570.1">
    <property type="nucleotide sequence ID" value="NZ_CP071801.1"/>
</dbReference>
<keyword evidence="1" id="KW-0175">Coiled coil</keyword>
<proteinExistence type="predicted"/>
<dbReference type="EMBL" id="CP071801">
    <property type="protein sequence ID" value="QTD66362.1"/>
    <property type="molecule type" value="Genomic_DNA"/>
</dbReference>
<evidence type="ECO:0000313" key="3">
    <source>
        <dbReference type="Proteomes" id="UP000663932"/>
    </source>
</evidence>
<dbReference type="Proteomes" id="UP000663932">
    <property type="component" value="Chromosome"/>
</dbReference>
<name>A0A8A4V1D5_LACGS</name>
<protein>
    <submittedName>
        <fullName evidence="2">Uncharacterized protein</fullName>
    </submittedName>
</protein>
<organism evidence="2 3">
    <name type="scientific">Lactobacillus gasseri</name>
    <dbReference type="NCBI Taxonomy" id="1596"/>
    <lineage>
        <taxon>Bacteria</taxon>
        <taxon>Bacillati</taxon>
        <taxon>Bacillota</taxon>
        <taxon>Bacilli</taxon>
        <taxon>Lactobacillales</taxon>
        <taxon>Lactobacillaceae</taxon>
        <taxon>Lactobacillus</taxon>
    </lineage>
</organism>
<feature type="coiled-coil region" evidence="1">
    <location>
        <begin position="37"/>
        <end position="68"/>
    </location>
</feature>
<gene>
    <name evidence="2" type="ORF">J3E67_000692</name>
</gene>
<reference evidence="2" key="1">
    <citation type="submission" date="2021-03" db="EMBL/GenBank/DDBJ databases">
        <title>Whole genome sequence of Lactobacillus gasseri HL75.</title>
        <authorList>
            <person name="Kim J.-M."/>
            <person name="Chung S.H."/>
            <person name="Kim J.-S."/>
        </authorList>
    </citation>
    <scope>NUCLEOTIDE SEQUENCE</scope>
    <source>
        <strain evidence="2">HL75</strain>
    </source>
</reference>
<dbReference type="AlphaFoldDB" id="A0A8A4V1D5"/>
<evidence type="ECO:0000256" key="1">
    <source>
        <dbReference type="SAM" id="Coils"/>
    </source>
</evidence>